<dbReference type="RefSeq" id="WP_143017757.1">
    <property type="nucleotide sequence ID" value="NZ_FNAS01000018.1"/>
</dbReference>
<dbReference type="STRING" id="1071918.SAMN05421544_11826"/>
<sequence>MGRKANTKVYEDFVKRVFAKRKFFPVREFNALIYENINASTTYYRRRMESLGLISVKNGIVKQQLK</sequence>
<gene>
    <name evidence="1" type="ORF">SAMN05421544_11826</name>
</gene>
<evidence type="ECO:0000313" key="1">
    <source>
        <dbReference type="EMBL" id="SDE68776.1"/>
    </source>
</evidence>
<reference evidence="1 2" key="1">
    <citation type="submission" date="2016-10" db="EMBL/GenBank/DDBJ databases">
        <authorList>
            <person name="de Groot N.N."/>
        </authorList>
    </citation>
    <scope>NUCLEOTIDE SEQUENCE [LARGE SCALE GENOMIC DNA]</scope>
    <source>
        <strain evidence="1 2">DSM 24015</strain>
    </source>
</reference>
<dbReference type="AlphaFoldDB" id="A0A1G7EZ85"/>
<keyword evidence="2" id="KW-1185">Reference proteome</keyword>
<protein>
    <submittedName>
        <fullName evidence="1">Uncharacterized protein</fullName>
    </submittedName>
</protein>
<evidence type="ECO:0000313" key="2">
    <source>
        <dbReference type="Proteomes" id="UP000198517"/>
    </source>
</evidence>
<dbReference type="Proteomes" id="UP000198517">
    <property type="component" value="Unassembled WGS sequence"/>
</dbReference>
<organism evidence="1 2">
    <name type="scientific">Riemerella columbipharyngis</name>
    <dbReference type="NCBI Taxonomy" id="1071918"/>
    <lineage>
        <taxon>Bacteria</taxon>
        <taxon>Pseudomonadati</taxon>
        <taxon>Bacteroidota</taxon>
        <taxon>Flavobacteriia</taxon>
        <taxon>Flavobacteriales</taxon>
        <taxon>Weeksellaceae</taxon>
        <taxon>Riemerella</taxon>
    </lineage>
</organism>
<dbReference type="EMBL" id="FNAS01000018">
    <property type="protein sequence ID" value="SDE68776.1"/>
    <property type="molecule type" value="Genomic_DNA"/>
</dbReference>
<accession>A0A1G7EZ85</accession>
<name>A0A1G7EZ85_9FLAO</name>
<proteinExistence type="predicted"/>